<protein>
    <submittedName>
        <fullName evidence="1">DUF1853 family protein</fullName>
    </submittedName>
</protein>
<evidence type="ECO:0000313" key="1">
    <source>
        <dbReference type="EMBL" id="MCG2420457.1"/>
    </source>
</evidence>
<reference evidence="1" key="1">
    <citation type="submission" date="2021-09" db="EMBL/GenBank/DDBJ databases">
        <title>Genome of Aequorivita sp. strain F47161.</title>
        <authorList>
            <person name="Wang Y."/>
        </authorList>
    </citation>
    <scope>NUCLEOTIDE SEQUENCE</scope>
    <source>
        <strain evidence="1">F47161</strain>
    </source>
</reference>
<dbReference type="AlphaFoldDB" id="A0A9X1QZV9"/>
<dbReference type="EMBL" id="JAIRBA010000050">
    <property type="protein sequence ID" value="MCG2420457.1"/>
    <property type="molecule type" value="Genomic_DNA"/>
</dbReference>
<name>A0A9X1QZV9_9FLAO</name>
<organism evidence="1 2">
    <name type="scientific">Aequorivita vitellina</name>
    <dbReference type="NCBI Taxonomy" id="2874475"/>
    <lineage>
        <taxon>Bacteria</taxon>
        <taxon>Pseudomonadati</taxon>
        <taxon>Bacteroidota</taxon>
        <taxon>Flavobacteriia</taxon>
        <taxon>Flavobacteriales</taxon>
        <taxon>Flavobacteriaceae</taxon>
        <taxon>Aequorivita</taxon>
    </lineage>
</organism>
<gene>
    <name evidence="1" type="ORF">K8089_15630</name>
</gene>
<dbReference type="Pfam" id="PF08907">
    <property type="entry name" value="DUF1853"/>
    <property type="match status" value="1"/>
</dbReference>
<proteinExistence type="predicted"/>
<dbReference type="InterPro" id="IPR015003">
    <property type="entry name" value="DUF1853"/>
</dbReference>
<dbReference type="RefSeq" id="WP_237604230.1">
    <property type="nucleotide sequence ID" value="NZ_JAIRBA010000050.1"/>
</dbReference>
<dbReference type="Proteomes" id="UP001139461">
    <property type="component" value="Unassembled WGS sequence"/>
</dbReference>
<evidence type="ECO:0000313" key="2">
    <source>
        <dbReference type="Proteomes" id="UP001139461"/>
    </source>
</evidence>
<comment type="caution">
    <text evidence="1">The sequence shown here is derived from an EMBL/GenBank/DDBJ whole genome shotgun (WGS) entry which is preliminary data.</text>
</comment>
<sequence>MKTQDLHILNSFINTPELKITSEKYPFENFNFLDEKIAESKFTFPNNLVLGMQAEACFEAYLNSSKNYKLLKANLQINGEKETLGELDYMVKSLKTHKIIHIELACKFYLFDENAGASEEEKWIGPNRKDSLFDKLEKVKLKQFPLLEKKETIKKLETLHIQIPTSQQLCLKAFLFLPKKMNRRFLPKNFSDCIVGHYIKHKEFSTEDTKAFYAIPTKKQWLLPTEAVDSWHSFSEAEKEIELRIQNKKSPLVYKKTPHKVERFFVVWW</sequence>
<keyword evidence="2" id="KW-1185">Reference proteome</keyword>
<accession>A0A9X1QZV9</accession>